<evidence type="ECO:0000256" key="6">
    <source>
        <dbReference type="RuleBase" id="RU361277"/>
    </source>
</evidence>
<dbReference type="Proteomes" id="UP000808699">
    <property type="component" value="Unassembled WGS sequence"/>
</dbReference>
<comment type="similarity">
    <text evidence="6">Belongs to the zinc-containing alcohol dehydrogenase family.</text>
</comment>
<comment type="cofactor">
    <cofactor evidence="1 6">
        <name>Zn(2+)</name>
        <dbReference type="ChEBI" id="CHEBI:29105"/>
    </cofactor>
</comment>
<dbReference type="InterPro" id="IPR002328">
    <property type="entry name" value="ADH_Zn_CS"/>
</dbReference>
<dbReference type="Gene3D" id="3.90.180.10">
    <property type="entry name" value="Medium-chain alcohol dehydrogenases, catalytic domain"/>
    <property type="match status" value="1"/>
</dbReference>
<dbReference type="Proteomes" id="UP000013986">
    <property type="component" value="Unassembled WGS sequence"/>
</dbReference>
<reference evidence="9 12" key="2">
    <citation type="submission" date="2020-11" db="EMBL/GenBank/DDBJ databases">
        <title>Enhanced detection system for hospital associated transmission using whole genome sequencing surveillance.</title>
        <authorList>
            <person name="Harrison L.H."/>
            <person name="Van Tyne D."/>
            <person name="Marsh J.W."/>
            <person name="Griffith M.P."/>
            <person name="Snyder D.J."/>
            <person name="Cooper V.S."/>
            <person name="Mustapha M."/>
        </authorList>
    </citation>
    <scope>NUCLEOTIDE SEQUENCE [LARGE SCALE GENOMIC DNA]</scope>
    <source>
        <strain evidence="9 12">ACIN00241</strain>
    </source>
</reference>
<dbReference type="AlphaFoldDB" id="R8YZ90"/>
<dbReference type="HOGENOM" id="CLU_026673_14_1_6"/>
<evidence type="ECO:0000313" key="8">
    <source>
        <dbReference type="EMBL" id="EOQ72842.1"/>
    </source>
</evidence>
<dbReference type="SUPFAM" id="SSF50129">
    <property type="entry name" value="GroES-like"/>
    <property type="match status" value="1"/>
</dbReference>
<dbReference type="SUPFAM" id="SSF51735">
    <property type="entry name" value="NAD(P)-binding Rossmann-fold domains"/>
    <property type="match status" value="1"/>
</dbReference>
<dbReference type="InterPro" id="IPR013154">
    <property type="entry name" value="ADH-like_N"/>
</dbReference>
<dbReference type="CDD" id="cd08278">
    <property type="entry name" value="benzyl_alcohol_DH"/>
    <property type="match status" value="1"/>
</dbReference>
<name>R8YZ90_9GAMM</name>
<keyword evidence="12" id="KW-1185">Reference proteome</keyword>
<dbReference type="EMBL" id="APQO01000006">
    <property type="protein sequence ID" value="EOQ72842.1"/>
    <property type="molecule type" value="Genomic_DNA"/>
</dbReference>
<evidence type="ECO:0000313" key="10">
    <source>
        <dbReference type="EMBL" id="MDD9321377.1"/>
    </source>
</evidence>
<keyword evidence="2 6" id="KW-0479">Metal-binding</keyword>
<dbReference type="PANTHER" id="PTHR43880:SF12">
    <property type="entry name" value="ALCOHOL DEHYDROGENASE CLASS-3"/>
    <property type="match status" value="1"/>
</dbReference>
<dbReference type="SMART" id="SM00829">
    <property type="entry name" value="PKS_ER"/>
    <property type="match status" value="1"/>
</dbReference>
<dbReference type="KEGG" id="alc:OTEC02_08405"/>
<dbReference type="PANTHER" id="PTHR43880">
    <property type="entry name" value="ALCOHOL DEHYDROGENASE"/>
    <property type="match status" value="1"/>
</dbReference>
<dbReference type="GO" id="GO:0008270">
    <property type="term" value="F:zinc ion binding"/>
    <property type="evidence" value="ECO:0007669"/>
    <property type="project" value="InterPro"/>
</dbReference>
<sequence length="371" mass="39576">MKIRAAVVKSVNEPYEIETLELAEPLDDEVQVKIVASGICHSDDAVRLGHAAYEFPGVLGHEGAGIVEKVGKNIKNFKVGDHVVLAYAYCKQCNHCMHGLPAACTDWMTLNWGKHRDDGSAPFKKEDGTEVNNFFFQSSFATHTNVKETNLIAVPKEADLRLLGPLGCGLLTGSGTVLNGLKPTTGSSIAIFGTGAVGLAAMMTAKIMGCSTIIAVDIHDSRLSLAEELGATHVINSKSVDAVEKIKEITKGVGVNYSIDTTGISEVMKASIDALAIKGVAAPVAVTNKDLTVNTLADLVVYSRKIIGVVMGEGIPQISIPQLLEFHAQGKFPYEKLIKFYDFDDINTASSDSLNGTTIKPVLIVDRSYAA</sequence>
<dbReference type="PATRIC" id="fig|1217689.3.peg.2731"/>
<keyword evidence="4" id="KW-0560">Oxidoreductase</keyword>
<dbReference type="EMBL" id="JALNTG010000059">
    <property type="protein sequence ID" value="MDD9321377.1"/>
    <property type="molecule type" value="Genomic_DNA"/>
</dbReference>
<accession>R8YZ90</accession>
<reference evidence="10" key="3">
    <citation type="submission" date="2022-12" db="EMBL/GenBank/DDBJ databases">
        <title>Acinetobacter lactucae: Emerging opportunistic pathogenic species of genus Acinetobacter isolated from immunocompromised patients in clinical settings of India.</title>
        <authorList>
            <person name="Amar A.K."/>
            <person name="Sawant A.R."/>
            <person name="Meera M."/>
            <person name="Tomar A."/>
            <person name="Sistla S."/>
            <person name="Prashanth K."/>
        </authorList>
    </citation>
    <scope>NUCLEOTIDE SEQUENCE</scope>
    <source>
        <strain evidence="10">PKAL1828C</strain>
    </source>
</reference>
<feature type="domain" description="Enoyl reductase (ER)" evidence="7">
    <location>
        <begin position="10"/>
        <end position="363"/>
    </location>
</feature>
<evidence type="ECO:0000256" key="4">
    <source>
        <dbReference type="ARBA" id="ARBA00023002"/>
    </source>
</evidence>
<evidence type="ECO:0000313" key="12">
    <source>
        <dbReference type="Proteomes" id="UP000808699"/>
    </source>
</evidence>
<dbReference type="EMBL" id="JADWNO010000011">
    <property type="protein sequence ID" value="MBJ8438790.1"/>
    <property type="molecule type" value="Genomic_DNA"/>
</dbReference>
<evidence type="ECO:0000313" key="11">
    <source>
        <dbReference type="Proteomes" id="UP000013986"/>
    </source>
</evidence>
<dbReference type="Proteomes" id="UP001150055">
    <property type="component" value="Unassembled WGS sequence"/>
</dbReference>
<dbReference type="PROSITE" id="PS00059">
    <property type="entry name" value="ADH_ZINC"/>
    <property type="match status" value="1"/>
</dbReference>
<evidence type="ECO:0000256" key="5">
    <source>
        <dbReference type="ARBA" id="ARBA00023027"/>
    </source>
</evidence>
<dbReference type="InterPro" id="IPR013149">
    <property type="entry name" value="ADH-like_C"/>
</dbReference>
<dbReference type="GO" id="GO:0046294">
    <property type="term" value="P:formaldehyde catabolic process"/>
    <property type="evidence" value="ECO:0007669"/>
    <property type="project" value="TreeGrafter"/>
</dbReference>
<dbReference type="GO" id="GO:0051903">
    <property type="term" value="F:S-(hydroxymethyl)glutathione dehydrogenase [NAD(P)+] activity"/>
    <property type="evidence" value="ECO:0007669"/>
    <property type="project" value="TreeGrafter"/>
</dbReference>
<evidence type="ECO:0000313" key="9">
    <source>
        <dbReference type="EMBL" id="MBJ8438790.1"/>
    </source>
</evidence>
<dbReference type="RefSeq" id="WP_016145419.1">
    <property type="nucleotide sequence ID" value="NZ_CAJCKV010000008.1"/>
</dbReference>
<protein>
    <submittedName>
        <fullName evidence="9">NAD(P)-dependent alcohol dehydrogenase</fullName>
    </submittedName>
</protein>
<evidence type="ECO:0000256" key="3">
    <source>
        <dbReference type="ARBA" id="ARBA00022833"/>
    </source>
</evidence>
<keyword evidence="3 6" id="KW-0862">Zinc</keyword>
<keyword evidence="5" id="KW-0520">NAD</keyword>
<dbReference type="InterPro" id="IPR036291">
    <property type="entry name" value="NAD(P)-bd_dom_sf"/>
</dbReference>
<evidence type="ECO:0000259" key="7">
    <source>
        <dbReference type="SMART" id="SM00829"/>
    </source>
</evidence>
<accession>A0A1V0KAU8</accession>
<evidence type="ECO:0000256" key="2">
    <source>
        <dbReference type="ARBA" id="ARBA00022723"/>
    </source>
</evidence>
<gene>
    <name evidence="8" type="ORF">F929_02777</name>
    <name evidence="9" type="ORF">I6M64_15905</name>
    <name evidence="10" type="ORF">M0O54_14885</name>
</gene>
<proteinExistence type="inferred from homology"/>
<dbReference type="GO" id="GO:0005829">
    <property type="term" value="C:cytosol"/>
    <property type="evidence" value="ECO:0007669"/>
    <property type="project" value="TreeGrafter"/>
</dbReference>
<organism evidence="8 11">
    <name type="scientific">Acinetobacter lactucae</name>
    <dbReference type="NCBI Taxonomy" id="1785128"/>
    <lineage>
        <taxon>Bacteria</taxon>
        <taxon>Pseudomonadati</taxon>
        <taxon>Pseudomonadota</taxon>
        <taxon>Gammaproteobacteria</taxon>
        <taxon>Moraxellales</taxon>
        <taxon>Moraxellaceae</taxon>
        <taxon>Acinetobacter</taxon>
        <taxon>Acinetobacter calcoaceticus/baumannii complex</taxon>
    </lineage>
</organism>
<evidence type="ECO:0000256" key="1">
    <source>
        <dbReference type="ARBA" id="ARBA00001947"/>
    </source>
</evidence>
<dbReference type="FunFam" id="3.40.50.720:FF:000003">
    <property type="entry name" value="S-(hydroxymethyl)glutathione dehydrogenase"/>
    <property type="match status" value="1"/>
</dbReference>
<dbReference type="OrthoDB" id="9770544at2"/>
<comment type="caution">
    <text evidence="8">The sequence shown here is derived from an EMBL/GenBank/DDBJ whole genome shotgun (WGS) entry which is preliminary data.</text>
</comment>
<dbReference type="InterPro" id="IPR020843">
    <property type="entry name" value="ER"/>
</dbReference>
<dbReference type="Gene3D" id="3.40.50.720">
    <property type="entry name" value="NAD(P)-binding Rossmann-like Domain"/>
    <property type="match status" value="1"/>
</dbReference>
<dbReference type="InterPro" id="IPR011032">
    <property type="entry name" value="GroES-like_sf"/>
</dbReference>
<reference evidence="8 11" key="1">
    <citation type="submission" date="2013-02" db="EMBL/GenBank/DDBJ databases">
        <title>The Genome Sequence of Acinetobacter pittii ANC 4052.</title>
        <authorList>
            <consortium name="The Broad Institute Genome Sequencing Platform"/>
            <consortium name="The Broad Institute Genome Sequencing Center for Infectious Disease"/>
            <person name="Cerqueira G."/>
            <person name="Feldgarden M."/>
            <person name="Courvalin P."/>
            <person name="Perichon B."/>
            <person name="Grillot-Courvalin C."/>
            <person name="Clermont D."/>
            <person name="Rocha E."/>
            <person name="Yoon E.-J."/>
            <person name="Nemec A."/>
            <person name="Walker B."/>
            <person name="Young S.K."/>
            <person name="Zeng Q."/>
            <person name="Gargeya S."/>
            <person name="Fitzgerald M."/>
            <person name="Haas B."/>
            <person name="Abouelleil A."/>
            <person name="Alvarado L."/>
            <person name="Arachchi H.M."/>
            <person name="Berlin A.M."/>
            <person name="Chapman S.B."/>
            <person name="Dewar J."/>
            <person name="Goldberg J."/>
            <person name="Griggs A."/>
            <person name="Gujja S."/>
            <person name="Hansen M."/>
            <person name="Howarth C."/>
            <person name="Imamovic A."/>
            <person name="Larimer J."/>
            <person name="McCowan C."/>
            <person name="Murphy C."/>
            <person name="Neiman D."/>
            <person name="Pearson M."/>
            <person name="Priest M."/>
            <person name="Roberts A."/>
            <person name="Saif S."/>
            <person name="Shea T."/>
            <person name="Sisk P."/>
            <person name="Sykes S."/>
            <person name="Wortman J."/>
            <person name="Nusbaum C."/>
            <person name="Birren B."/>
        </authorList>
    </citation>
    <scope>NUCLEOTIDE SEQUENCE [LARGE SCALE GENOMIC DNA]</scope>
    <source>
        <strain evidence="8 11">ANC 4052</strain>
    </source>
</reference>
<dbReference type="Pfam" id="PF08240">
    <property type="entry name" value="ADH_N"/>
    <property type="match status" value="1"/>
</dbReference>
<dbReference type="Pfam" id="PF00107">
    <property type="entry name" value="ADH_zinc_N"/>
    <property type="match status" value="1"/>
</dbReference>